<feature type="compositionally biased region" description="Low complexity" evidence="1">
    <location>
        <begin position="9"/>
        <end position="24"/>
    </location>
</feature>
<feature type="region of interest" description="Disordered" evidence="1">
    <location>
        <begin position="1"/>
        <end position="82"/>
    </location>
</feature>
<dbReference type="Proteomes" id="UP001140949">
    <property type="component" value="Unassembled WGS sequence"/>
</dbReference>
<name>A0AAX6FKW4_IRIPA</name>
<sequence>MLKIPQIFRVSSSARSCSRRSPSTPSRPPPGTSPTVRSSATSGTASVAPPSTTGRMPRPLLSSTKTMATSPGGAGRRRAKRSKEAAELFICHVFRGD</sequence>
<gene>
    <name evidence="2" type="ORF">M6B38_414030</name>
</gene>
<dbReference type="AlphaFoldDB" id="A0AAX6FKW4"/>
<feature type="compositionally biased region" description="Polar residues" evidence="1">
    <location>
        <begin position="40"/>
        <end position="54"/>
    </location>
</feature>
<keyword evidence="3" id="KW-1185">Reference proteome</keyword>
<accession>A0AAX6FKW4</accession>
<dbReference type="EMBL" id="JANAVB010027999">
    <property type="protein sequence ID" value="KAJ6817016.1"/>
    <property type="molecule type" value="Genomic_DNA"/>
</dbReference>
<reference evidence="2" key="2">
    <citation type="submission" date="2023-04" db="EMBL/GenBank/DDBJ databases">
        <authorList>
            <person name="Bruccoleri R.E."/>
            <person name="Oakeley E.J."/>
            <person name="Faust A.-M."/>
            <person name="Dessus-Babus S."/>
            <person name="Altorfer M."/>
            <person name="Burckhardt D."/>
            <person name="Oertli M."/>
            <person name="Naumann U."/>
            <person name="Petersen F."/>
            <person name="Wong J."/>
        </authorList>
    </citation>
    <scope>NUCLEOTIDE SEQUENCE</scope>
    <source>
        <strain evidence="2">GSM-AAB239-AS_SAM_17_03QT</strain>
        <tissue evidence="2">Leaf</tissue>
    </source>
</reference>
<evidence type="ECO:0000313" key="3">
    <source>
        <dbReference type="Proteomes" id="UP001140949"/>
    </source>
</evidence>
<organism evidence="2 3">
    <name type="scientific">Iris pallida</name>
    <name type="common">Sweet iris</name>
    <dbReference type="NCBI Taxonomy" id="29817"/>
    <lineage>
        <taxon>Eukaryota</taxon>
        <taxon>Viridiplantae</taxon>
        <taxon>Streptophyta</taxon>
        <taxon>Embryophyta</taxon>
        <taxon>Tracheophyta</taxon>
        <taxon>Spermatophyta</taxon>
        <taxon>Magnoliopsida</taxon>
        <taxon>Liliopsida</taxon>
        <taxon>Asparagales</taxon>
        <taxon>Iridaceae</taxon>
        <taxon>Iridoideae</taxon>
        <taxon>Irideae</taxon>
        <taxon>Iris</taxon>
    </lineage>
</organism>
<evidence type="ECO:0000256" key="1">
    <source>
        <dbReference type="SAM" id="MobiDB-lite"/>
    </source>
</evidence>
<comment type="caution">
    <text evidence="2">The sequence shown here is derived from an EMBL/GenBank/DDBJ whole genome shotgun (WGS) entry which is preliminary data.</text>
</comment>
<reference evidence="2" key="1">
    <citation type="journal article" date="2023" name="GigaByte">
        <title>Genome assembly of the bearded iris, Iris pallida Lam.</title>
        <authorList>
            <person name="Bruccoleri R.E."/>
            <person name="Oakeley E.J."/>
            <person name="Faust A.M.E."/>
            <person name="Altorfer M."/>
            <person name="Dessus-Babus S."/>
            <person name="Burckhardt D."/>
            <person name="Oertli M."/>
            <person name="Naumann U."/>
            <person name="Petersen F."/>
            <person name="Wong J."/>
        </authorList>
    </citation>
    <scope>NUCLEOTIDE SEQUENCE</scope>
    <source>
        <strain evidence="2">GSM-AAB239-AS_SAM_17_03QT</strain>
    </source>
</reference>
<protein>
    <submittedName>
        <fullName evidence="2">RNA-binding protein 25-like</fullName>
    </submittedName>
</protein>
<proteinExistence type="predicted"/>
<evidence type="ECO:0000313" key="2">
    <source>
        <dbReference type="EMBL" id="KAJ6817016.1"/>
    </source>
</evidence>